<proteinExistence type="predicted"/>
<dbReference type="Proteomes" id="UP001181247">
    <property type="component" value="Unassembled WGS sequence"/>
</dbReference>
<evidence type="ECO:0000259" key="1">
    <source>
        <dbReference type="Pfam" id="PF00004"/>
    </source>
</evidence>
<dbReference type="Gene3D" id="3.40.50.300">
    <property type="entry name" value="P-loop containing nucleotide triphosphate hydrolases"/>
    <property type="match status" value="1"/>
</dbReference>
<feature type="domain" description="ATPase AAA-type core" evidence="1">
    <location>
        <begin position="78"/>
        <end position="201"/>
    </location>
</feature>
<dbReference type="GO" id="GO:0016887">
    <property type="term" value="F:ATP hydrolysis activity"/>
    <property type="evidence" value="ECO:0007669"/>
    <property type="project" value="InterPro"/>
</dbReference>
<protein>
    <submittedName>
        <fullName evidence="2">AAA family ATPase</fullName>
    </submittedName>
</protein>
<organism evidence="2 3">
    <name type="scientific">Bacteroides uniformis</name>
    <dbReference type="NCBI Taxonomy" id="820"/>
    <lineage>
        <taxon>Bacteria</taxon>
        <taxon>Pseudomonadati</taxon>
        <taxon>Bacteroidota</taxon>
        <taxon>Bacteroidia</taxon>
        <taxon>Bacteroidales</taxon>
        <taxon>Bacteroidaceae</taxon>
        <taxon>Bacteroides</taxon>
    </lineage>
</organism>
<dbReference type="EMBL" id="JAWDEU010000002">
    <property type="protein sequence ID" value="MDU0246810.1"/>
    <property type="molecule type" value="Genomic_DNA"/>
</dbReference>
<accession>A0AAE4IKB7</accession>
<sequence>MGEKSAYIEKNEGTVNLYHGEQQSLSTEEILLNINNASVDLSSYENTFQGKIHIERDETKDLFNWITTETDEKTPSIVLLVGNAGYGKSVVLKDLFSLLKSHDIPSLGIKADKILNISSIKDIETELNLKDNIFSIFQSLSRTKICAFIIDQIDALSLSLSSSRHAINSYDRLIKQLESLPNVRIIISCRTYDLDYDASLRAYKKNKVINLSLLKIEQVKQVLSEFKINIDEKNNRLIEFLRVPLHLNLFCKLRITKQFNDSISLQKLYDEIWIEFIEQSIYIQPEKLIDALTIIAQRMNDQQQIVVDKRLFSLYYKEVNFLLHNELLREYTSDKMQFIHQTFFDYVYSRTFIDSGKSVTNWLSKIHQGLFIRSQTKQIFSYLRELDHLAYINELKILITGMEYRFHLKLLLINDLGFYNNPTKQEKKFVLDCITKDPLLLQVFLESIQSSEWFKFIISTNEFHALLYKNDHEIDWAITGLCIRIIEQSPQLVIDFLSQHKDKVNIIENTLIQIPDQEIRLSYSLYYDTISKWSNQTKSEYYYLEKVLLSDSDFVISELKKDFEEYIIKIDKFSHDYIPGGYTGFKMYNDLFEKDPYKAVPYFLYVIEKIIEVRQYESHYDICSDFAFYLYRPDPDNKEINEGNHIYDIVLYSIKHNIVDDNLKSRILCLLESKHSNLIAIGVFYLLYNIEKEYIRAFNLFIKNNFFRKTNASEILHYYSNELLSKLYPLLSNKEQKEINQAILSTTTLYYHWTYKDDYSEKKVYSNYLRTTYELTSMLPLTLLNKYKELKKIYQEGYRKYNKVENTPPQKVTMYSGWKTYGNNAYEKMSLNDWRNTFFKLNTKQRSFDDWNKPTKEGNLSQFKDHVAQDPIKFLPFIIEIVDERQIDIEYLISGLEGLHEGKCNKKDFEDLCLNIIKKRSHNFNDMNLSSFLRTLHYIVQGNKNLDKRIFEFIKQIIYKYPDRQFTYNINQKKDKGMDAITAGINSIRGIAVELMVECHELKQFENEIFETLEYVADNTNEITRSCVIFKGAWLNNLNKNRALDLYLKLLRDFNPYLLAIPCHDGHPLLYLMHVNFKKLQPFFSKAILVEDAGKPMSMFLLNAYLHNLPRGYSLLKNLISINPMARQELAWYVCAHILKDERYSPKGWKIMKLLLDFNDKELGEKINHCFLHIPPIINDNLITFLNKYVKSAVGKYRDNYFFDFLRKIIPSDAHQALNCFFESKPEDFKQTFYEKSPINVLIESYNGIREYEKDNPLLEKAMDMFDSLLKIQGYRNSHLRMFLKELSA</sequence>
<gene>
    <name evidence="2" type="ORF">RVH16_19170</name>
</gene>
<dbReference type="RefSeq" id="WP_211475649.1">
    <property type="nucleotide sequence ID" value="NZ_CAXTGW010000009.1"/>
</dbReference>
<name>A0AAE4IKB7_BACUN</name>
<comment type="caution">
    <text evidence="2">The sequence shown here is derived from an EMBL/GenBank/DDBJ whole genome shotgun (WGS) entry which is preliminary data.</text>
</comment>
<evidence type="ECO:0000313" key="2">
    <source>
        <dbReference type="EMBL" id="MDU0246810.1"/>
    </source>
</evidence>
<reference evidence="2" key="1">
    <citation type="submission" date="2023-10" db="EMBL/GenBank/DDBJ databases">
        <title>Genome of Potential pathogenic bacteria in Crohn's disease.</title>
        <authorList>
            <person name="Rodriguez-Palacios A."/>
        </authorList>
    </citation>
    <scope>NUCLEOTIDE SEQUENCE</scope>
    <source>
        <strain evidence="2">CavFT-hAR50</strain>
    </source>
</reference>
<evidence type="ECO:0000313" key="3">
    <source>
        <dbReference type="Proteomes" id="UP001181247"/>
    </source>
</evidence>
<dbReference type="InterPro" id="IPR003959">
    <property type="entry name" value="ATPase_AAA_core"/>
</dbReference>
<dbReference type="GO" id="GO:0005524">
    <property type="term" value="F:ATP binding"/>
    <property type="evidence" value="ECO:0007669"/>
    <property type="project" value="InterPro"/>
</dbReference>
<dbReference type="InterPro" id="IPR027417">
    <property type="entry name" value="P-loop_NTPase"/>
</dbReference>
<dbReference type="Pfam" id="PF00004">
    <property type="entry name" value="AAA"/>
    <property type="match status" value="1"/>
</dbReference>
<dbReference type="SUPFAM" id="SSF52540">
    <property type="entry name" value="P-loop containing nucleoside triphosphate hydrolases"/>
    <property type="match status" value="1"/>
</dbReference>